<reference evidence="2 3" key="1">
    <citation type="submission" date="2020-04" db="EMBL/GenBank/DDBJ databases">
        <title>Draft Genome Sequence of Streptomyces morookaense DSM 40503, an 8-azaguanine-producing strain.</title>
        <authorList>
            <person name="Qi J."/>
            <person name="Gao J.-M."/>
        </authorList>
    </citation>
    <scope>NUCLEOTIDE SEQUENCE [LARGE SCALE GENOMIC DNA]</scope>
    <source>
        <strain evidence="2 3">DSM 40503</strain>
    </source>
</reference>
<dbReference type="SUPFAM" id="SSF63817">
    <property type="entry name" value="Sortase"/>
    <property type="match status" value="1"/>
</dbReference>
<dbReference type="AlphaFoldDB" id="A0A7Y7B314"/>
<gene>
    <name evidence="2" type="ORF">HG542_10075</name>
</gene>
<dbReference type="Pfam" id="PF04203">
    <property type="entry name" value="Sortase"/>
    <property type="match status" value="1"/>
</dbReference>
<dbReference type="NCBIfam" id="NF033748">
    <property type="entry name" value="class_F_sortase"/>
    <property type="match status" value="1"/>
</dbReference>
<accession>A0A7Y7B314</accession>
<keyword evidence="3" id="KW-1185">Reference proteome</keyword>
<proteinExistence type="predicted"/>
<dbReference type="Proteomes" id="UP000587462">
    <property type="component" value="Unassembled WGS sequence"/>
</dbReference>
<keyword evidence="1" id="KW-0378">Hydrolase</keyword>
<dbReference type="InterPro" id="IPR042001">
    <property type="entry name" value="Sortase_F"/>
</dbReference>
<dbReference type="InterPro" id="IPR023365">
    <property type="entry name" value="Sortase_dom-sf"/>
</dbReference>
<evidence type="ECO:0000256" key="1">
    <source>
        <dbReference type="ARBA" id="ARBA00022801"/>
    </source>
</evidence>
<dbReference type="EMBL" id="JABBXF010000018">
    <property type="protein sequence ID" value="NVK78012.1"/>
    <property type="molecule type" value="Genomic_DNA"/>
</dbReference>
<organism evidence="2 3">
    <name type="scientific">Streptomyces morookaense</name>
    <name type="common">Streptoverticillium morookaense</name>
    <dbReference type="NCBI Taxonomy" id="1970"/>
    <lineage>
        <taxon>Bacteria</taxon>
        <taxon>Bacillati</taxon>
        <taxon>Actinomycetota</taxon>
        <taxon>Actinomycetes</taxon>
        <taxon>Kitasatosporales</taxon>
        <taxon>Streptomycetaceae</taxon>
        <taxon>Streptomyces</taxon>
    </lineage>
</organism>
<name>A0A7Y7B314_STRMO</name>
<evidence type="ECO:0000313" key="2">
    <source>
        <dbReference type="EMBL" id="NVK78012.1"/>
    </source>
</evidence>
<dbReference type="CDD" id="cd05829">
    <property type="entry name" value="Sortase_F"/>
    <property type="match status" value="1"/>
</dbReference>
<dbReference type="InterPro" id="IPR005754">
    <property type="entry name" value="Sortase"/>
</dbReference>
<dbReference type="GO" id="GO:0016787">
    <property type="term" value="F:hydrolase activity"/>
    <property type="evidence" value="ECO:0007669"/>
    <property type="project" value="UniProtKB-KW"/>
</dbReference>
<sequence length="244" mass="25490">MPRTIAAKSFYVPLQDPSRPRPTPSRHSTLVRPPGVTLVIRPSARAAALLALVVVGGGAVACSSTHAHVPEAGAEVVATAAPRPTNSVAPMAASRPVRVRIPAASVDASPILDLGLADDGTVQVPSVAQAGRIGWYDKGVTPGETGPAVLIGHFDTVEGPAVLKDVEKIKIGDPVVVDRADGSTATFRVRELEQVDKKKFPTTKVYGNTDRPELRLITCGGALRDGHRPDNIVVYADLTAGPRS</sequence>
<dbReference type="Gene3D" id="2.40.260.10">
    <property type="entry name" value="Sortase"/>
    <property type="match status" value="1"/>
</dbReference>
<evidence type="ECO:0000313" key="3">
    <source>
        <dbReference type="Proteomes" id="UP000587462"/>
    </source>
</evidence>
<protein>
    <submittedName>
        <fullName evidence="2">Class F sortase</fullName>
    </submittedName>
</protein>
<comment type="caution">
    <text evidence="2">The sequence shown here is derived from an EMBL/GenBank/DDBJ whole genome shotgun (WGS) entry which is preliminary data.</text>
</comment>